<dbReference type="InterPro" id="IPR003593">
    <property type="entry name" value="AAA+_ATPase"/>
</dbReference>
<evidence type="ECO:0000256" key="3">
    <source>
        <dbReference type="SAM" id="Phobius"/>
    </source>
</evidence>
<dbReference type="Gene3D" id="3.40.50.300">
    <property type="entry name" value="P-loop containing nucleotide triphosphate hydrolases"/>
    <property type="match status" value="2"/>
</dbReference>
<dbReference type="InterPro" id="IPR003439">
    <property type="entry name" value="ABC_transporter-like_ATP-bd"/>
</dbReference>
<dbReference type="PANTHER" id="PTHR19229:SF209">
    <property type="entry name" value="ATP-BINDING CASSETTE SUB-FAMILY A MEMBER 5 ISOFORM X1"/>
    <property type="match status" value="1"/>
</dbReference>
<name>A0ABM1FBM9_PRICU</name>
<keyword evidence="3" id="KW-0472">Membrane</keyword>
<evidence type="ECO:0000256" key="2">
    <source>
        <dbReference type="ARBA" id="ARBA00022840"/>
    </source>
</evidence>
<evidence type="ECO:0000259" key="4">
    <source>
        <dbReference type="PROSITE" id="PS50893"/>
    </source>
</evidence>
<dbReference type="InterPro" id="IPR026082">
    <property type="entry name" value="ABCA"/>
</dbReference>
<accession>A0ABM1FBM9</accession>
<organism evidence="5 6">
    <name type="scientific">Priapulus caudatus</name>
    <name type="common">Priapulid worm</name>
    <dbReference type="NCBI Taxonomy" id="37621"/>
    <lineage>
        <taxon>Eukaryota</taxon>
        <taxon>Metazoa</taxon>
        <taxon>Ecdysozoa</taxon>
        <taxon>Scalidophora</taxon>
        <taxon>Priapulida</taxon>
        <taxon>Priapulimorpha</taxon>
        <taxon>Priapulimorphida</taxon>
        <taxon>Priapulidae</taxon>
        <taxon>Priapulus</taxon>
    </lineage>
</organism>
<dbReference type="GeneID" id="106821516"/>
<feature type="transmembrane region" description="Helical" evidence="3">
    <location>
        <begin position="506"/>
        <end position="527"/>
    </location>
</feature>
<dbReference type="CDD" id="cd03263">
    <property type="entry name" value="ABC_subfamily_A"/>
    <property type="match status" value="2"/>
</dbReference>
<reference evidence="6" key="1">
    <citation type="submission" date="2025-08" db="UniProtKB">
        <authorList>
            <consortium name="RefSeq"/>
        </authorList>
    </citation>
    <scope>IDENTIFICATION</scope>
</reference>
<protein>
    <submittedName>
        <fullName evidence="6">ATP-binding cassette sub-family A member 8-A-like</fullName>
    </submittedName>
</protein>
<keyword evidence="5" id="KW-1185">Reference proteome</keyword>
<evidence type="ECO:0000313" key="6">
    <source>
        <dbReference type="RefSeq" id="XP_014681850.1"/>
    </source>
</evidence>
<proteinExistence type="predicted"/>
<dbReference type="InterPro" id="IPR027417">
    <property type="entry name" value="P-loop_NTPase"/>
</dbReference>
<dbReference type="Proteomes" id="UP000695022">
    <property type="component" value="Unplaced"/>
</dbReference>
<feature type="transmembrane region" description="Helical" evidence="3">
    <location>
        <begin position="666"/>
        <end position="686"/>
    </location>
</feature>
<sequence>MDVIRGMTGVCPQHNILFDVLTPREHLEVFASLKGVVPDRLNAEIRTLLVEVGLMEKADTPASKLSGGQKRKLSLCIAVIGDPKVVFLDEPTASMDPYSRRQVWSLLRRLRPGRIILLTTHMMDEADILADRKAIMSSGRLRCVGSSFFLKNRFGIGYHLTIVTSQPSCERDRSRIVAALRQHVPLGQQARAHGMELSYILPLNDISSFAALFEQLETDKEELGVASYGIAMTTLEEVFLRLGEEGGDDILEESVNPAQRLIERQGSVLSSNTRLERSLSRGGHTNPAEFNIQEEEGAGTTAGGAVIGVSGDVMSCSYVQREGTELHATWWQQFKVLHKVRWMNTLRSIKAVLVRIFVPAVLVAASLALAASSIPSTQEPTKYTFHSVTYNTWDVLYTNSSPSSVDALLSGLTSQGLDVARMGNYDDLLNVGVHYQAMDVHQFDTGGENMTWTAIYNDSGLHALPTLMNAVATARLRSLGADAAAAIAASVQPWRSLTGETFTFDFMSFFSVMILGVVLTIVPVGFVSEVVQDREVSDCREMLSTDNTWSRDVVAAALFHHLHAWPAPVCLRRIVLVYKSRQQERRCHSLQPSLAIYLPYIAVSIMDTVGASETARIVHIVCIIFDPMYTLIGGLYYVSKVHLSASILGIEETPSMYFEWSSNIPVTLLVSTVHLFALTLLLRVLVIRNTGGAISDAFRLGTSKRQIRLPKSCLPPGENEDEDVKEERERVARLASDTTGQYAHTPQRCELFDSDLSSEDEYVSPDMPLLAAGGSFHARVRSPNPNYGNHYPVVMVKNMQKAFSTGGLFEKGNEIKVAVRNLSLAVETGEVLGLLGPNGAGKTTTLSVITSETAPTAGTVTVGGYNVVSCMSEAYEAMGYCPQHDAIWPNITLREHLICYAAMRGVQPTQITHTTNYLMDALQIREHENKRSDVLSGGTKRKLSFAISMLGAPQVVLLDEPSTGMDPQSKRFLWDTISASFTGDRGAILTTHSMEEADALCSRVGIMVAGELRCLGTTQHLKNKYGGGYNLEVKAAWSSADPDHHDGALLNRLVMFGFQSWRSYRVLRIAVYLPHPTVRPAPPTVFRNLDEA</sequence>
<evidence type="ECO:0000313" key="5">
    <source>
        <dbReference type="Proteomes" id="UP000695022"/>
    </source>
</evidence>
<feature type="domain" description="ABC transporter" evidence="4">
    <location>
        <begin position="794"/>
        <end position="1034"/>
    </location>
</feature>
<dbReference type="RefSeq" id="XP_014681850.1">
    <property type="nucleotide sequence ID" value="XM_014826364.1"/>
</dbReference>
<dbReference type="Pfam" id="PF00005">
    <property type="entry name" value="ABC_tran"/>
    <property type="match status" value="2"/>
</dbReference>
<evidence type="ECO:0000256" key="1">
    <source>
        <dbReference type="ARBA" id="ARBA00022741"/>
    </source>
</evidence>
<dbReference type="PANTHER" id="PTHR19229">
    <property type="entry name" value="ATP-BINDING CASSETTE TRANSPORTER SUBFAMILY A ABCA"/>
    <property type="match status" value="1"/>
</dbReference>
<keyword evidence="3" id="KW-1133">Transmembrane helix</keyword>
<keyword evidence="3" id="KW-0812">Transmembrane</keyword>
<dbReference type="SMART" id="SM00382">
    <property type="entry name" value="AAA"/>
    <property type="match status" value="1"/>
</dbReference>
<keyword evidence="1" id="KW-0547">Nucleotide-binding</keyword>
<feature type="transmembrane region" description="Helical" evidence="3">
    <location>
        <begin position="352"/>
        <end position="374"/>
    </location>
</feature>
<dbReference type="SUPFAM" id="SSF52540">
    <property type="entry name" value="P-loop containing nucleoside triphosphate hydrolases"/>
    <property type="match status" value="2"/>
</dbReference>
<keyword evidence="2" id="KW-0067">ATP-binding</keyword>
<feature type="transmembrane region" description="Helical" evidence="3">
    <location>
        <begin position="617"/>
        <end position="638"/>
    </location>
</feature>
<gene>
    <name evidence="6" type="primary">LOC106821516</name>
</gene>
<dbReference type="PROSITE" id="PS50893">
    <property type="entry name" value="ABC_TRANSPORTER_2"/>
    <property type="match status" value="1"/>
</dbReference>